<dbReference type="Proteomes" id="UP000199615">
    <property type="component" value="Unassembled WGS sequence"/>
</dbReference>
<keyword evidence="1" id="KW-0472">Membrane</keyword>
<dbReference type="RefSeq" id="WP_092686390.1">
    <property type="nucleotide sequence ID" value="NZ_FODT01000022.1"/>
</dbReference>
<keyword evidence="3" id="KW-1185">Reference proteome</keyword>
<name>A0A1H8XDN6_9BRAD</name>
<reference evidence="3" key="1">
    <citation type="submission" date="2016-10" db="EMBL/GenBank/DDBJ databases">
        <authorList>
            <person name="Varghese N."/>
            <person name="Submissions S."/>
        </authorList>
    </citation>
    <scope>NUCLEOTIDE SEQUENCE [LARGE SCALE GENOMIC DNA]</scope>
    <source>
        <strain evidence="3">DSM 123</strain>
    </source>
</reference>
<protein>
    <submittedName>
        <fullName evidence="2">Uncharacterized protein</fullName>
    </submittedName>
</protein>
<evidence type="ECO:0000313" key="2">
    <source>
        <dbReference type="EMBL" id="SEP38040.1"/>
    </source>
</evidence>
<organism evidence="2 3">
    <name type="scientific">Rhodopseudomonas pseudopalustris</name>
    <dbReference type="NCBI Taxonomy" id="1513892"/>
    <lineage>
        <taxon>Bacteria</taxon>
        <taxon>Pseudomonadati</taxon>
        <taxon>Pseudomonadota</taxon>
        <taxon>Alphaproteobacteria</taxon>
        <taxon>Hyphomicrobiales</taxon>
        <taxon>Nitrobacteraceae</taxon>
        <taxon>Rhodopseudomonas</taxon>
    </lineage>
</organism>
<keyword evidence="1" id="KW-1133">Transmembrane helix</keyword>
<accession>A0A1H8XDN6</accession>
<proteinExistence type="predicted"/>
<feature type="transmembrane region" description="Helical" evidence="1">
    <location>
        <begin position="54"/>
        <end position="73"/>
    </location>
</feature>
<keyword evidence="1" id="KW-0812">Transmembrane</keyword>
<dbReference type="AlphaFoldDB" id="A0A1H8XDN6"/>
<evidence type="ECO:0000256" key="1">
    <source>
        <dbReference type="SAM" id="Phobius"/>
    </source>
</evidence>
<sequence length="79" mass="7597">MEFMNAARRFGASTVAKIGAGTTALVASGAALASGSSSPGAAIAGEMAGGKADIGVVIGACAVLIGLILVWAYTRKAAK</sequence>
<dbReference type="EMBL" id="FODT01000022">
    <property type="protein sequence ID" value="SEP38040.1"/>
    <property type="molecule type" value="Genomic_DNA"/>
</dbReference>
<evidence type="ECO:0000313" key="3">
    <source>
        <dbReference type="Proteomes" id="UP000199615"/>
    </source>
</evidence>
<gene>
    <name evidence="2" type="ORF">SAMN05444123_1225</name>
</gene>